<evidence type="ECO:0000256" key="2">
    <source>
        <dbReference type="ARBA" id="ARBA00012438"/>
    </source>
</evidence>
<dbReference type="Pfam" id="PF02518">
    <property type="entry name" value="HATPase_c"/>
    <property type="match status" value="1"/>
</dbReference>
<keyword evidence="9" id="KW-0812">Transmembrane</keyword>
<accession>A0ABW3YDC2</accession>
<keyword evidence="3" id="KW-0597">Phosphoprotein</keyword>
<keyword evidence="9" id="KW-1133">Transmembrane helix</keyword>
<dbReference type="RefSeq" id="WP_377571153.1">
    <property type="nucleotide sequence ID" value="NZ_JBHTMP010000019.1"/>
</dbReference>
<dbReference type="PANTHER" id="PTHR24421:SF10">
    <property type="entry name" value="NITRATE_NITRITE SENSOR PROTEIN NARQ"/>
    <property type="match status" value="1"/>
</dbReference>
<feature type="transmembrane region" description="Helical" evidence="9">
    <location>
        <begin position="338"/>
        <end position="356"/>
    </location>
</feature>
<dbReference type="EC" id="2.7.13.3" evidence="2"/>
<dbReference type="InterPro" id="IPR025828">
    <property type="entry name" value="Put_sensor_dom"/>
</dbReference>
<gene>
    <name evidence="11" type="ORF">ACFQ4H_14585</name>
</gene>
<keyword evidence="5" id="KW-0547">Nucleotide-binding</keyword>
<dbReference type="InterPro" id="IPR036890">
    <property type="entry name" value="HATPase_C_sf"/>
</dbReference>
<dbReference type="Pfam" id="PF13796">
    <property type="entry name" value="Sensor"/>
    <property type="match status" value="2"/>
</dbReference>
<reference evidence="12" key="1">
    <citation type="journal article" date="2019" name="Int. J. Syst. Evol. Microbiol.">
        <title>The Global Catalogue of Microorganisms (GCM) 10K type strain sequencing project: providing services to taxonomists for standard genome sequencing and annotation.</title>
        <authorList>
            <consortium name="The Broad Institute Genomics Platform"/>
            <consortium name="The Broad Institute Genome Sequencing Center for Infectious Disease"/>
            <person name="Wu L."/>
            <person name="Ma J."/>
        </authorList>
    </citation>
    <scope>NUCLEOTIDE SEQUENCE [LARGE SCALE GENOMIC DNA]</scope>
    <source>
        <strain evidence="12">JCM 31037</strain>
    </source>
</reference>
<dbReference type="CDD" id="cd16917">
    <property type="entry name" value="HATPase_UhpB-NarQ-NarX-like"/>
    <property type="match status" value="1"/>
</dbReference>
<dbReference type="Gene3D" id="3.30.565.10">
    <property type="entry name" value="Histidine kinase-like ATPase, C-terminal domain"/>
    <property type="match status" value="1"/>
</dbReference>
<keyword evidence="4" id="KW-0808">Transferase</keyword>
<evidence type="ECO:0000259" key="10">
    <source>
        <dbReference type="SMART" id="SM00387"/>
    </source>
</evidence>
<name>A0ABW3YDC2_9ACTN</name>
<protein>
    <recommendedName>
        <fullName evidence="2">histidine kinase</fullName>
        <ecNumber evidence="2">2.7.13.3</ecNumber>
    </recommendedName>
</protein>
<sequence length="658" mass="70538">MTSTWVRRHLIAVVRGLALAGVALAGALGFVAHLAVFTPGFGLGLIFLLPRPVELGRHIPNLARRLAYRWSGLVIADPYRPRPAPPQPEPDGRYRHLNKLYRSPRFPAFSARMDWLLGDNATYRDLTWMALNTAVGGVLGALPAGLVVGGLGFAATRAGVYWWAVPAGLVGALVGVAIAPVLVAVHARWTALLLRPTVSTPRSECRKAWIGRHLLVLVRLLYLLALALLGVLLAVLTVLVMVLGFGVGQVYFLPPTIELTRWLAGYRRELLGKWSGVVVETPYRPQPELPAPRPDGLYEVDANLYETARWAAYNQRLKWLSRDPATWRDVLWLVTDPLVGGAVLLLPLGLIWYGLISLTVPGILRLVGVDAAAQSWLFSTSAGLGPTALSGHGPTVVAGLAIPLGIALALLGVLVAPTMLRLHHRWTRLLLAPTRRAQLALRVQRLTETRADATEAQAVELRRIERDLHDGAQARLVAVGLTLGAVEQLMDQDPAAARALLTEARETSAKALAELRDLVRGIHPPVLAERGLGDAIRALALDLPVPTEVTVELPGRLAEPIESAAYFAVSELLTNAVKHAKASRVTVDLRYADGRLRAVVTDDGRGGADPTAGSGLRGVGRRLGTFDGVVAVSSPPGGPTAVSLELPCVLSSPKTSIS</sequence>
<feature type="transmembrane region" description="Helical" evidence="9">
    <location>
        <begin position="20"/>
        <end position="49"/>
    </location>
</feature>
<keyword evidence="6" id="KW-0418">Kinase</keyword>
<feature type="transmembrane region" description="Helical" evidence="9">
    <location>
        <begin position="220"/>
        <end position="253"/>
    </location>
</feature>
<keyword evidence="8" id="KW-0902">Two-component regulatory system</keyword>
<evidence type="ECO:0000256" key="5">
    <source>
        <dbReference type="ARBA" id="ARBA00022741"/>
    </source>
</evidence>
<feature type="domain" description="Histidine kinase/HSP90-like ATPase" evidence="10">
    <location>
        <begin position="560"/>
        <end position="650"/>
    </location>
</feature>
<dbReference type="SUPFAM" id="SSF55874">
    <property type="entry name" value="ATPase domain of HSP90 chaperone/DNA topoisomerase II/histidine kinase"/>
    <property type="match status" value="1"/>
</dbReference>
<dbReference type="PANTHER" id="PTHR24421">
    <property type="entry name" value="NITRATE/NITRITE SENSOR PROTEIN NARX-RELATED"/>
    <property type="match status" value="1"/>
</dbReference>
<evidence type="ECO:0000256" key="7">
    <source>
        <dbReference type="ARBA" id="ARBA00022840"/>
    </source>
</evidence>
<evidence type="ECO:0000256" key="8">
    <source>
        <dbReference type="ARBA" id="ARBA00023012"/>
    </source>
</evidence>
<proteinExistence type="predicted"/>
<dbReference type="InterPro" id="IPR011712">
    <property type="entry name" value="Sig_transdc_His_kin_sub3_dim/P"/>
</dbReference>
<evidence type="ECO:0000256" key="1">
    <source>
        <dbReference type="ARBA" id="ARBA00000085"/>
    </source>
</evidence>
<feature type="transmembrane region" description="Helical" evidence="9">
    <location>
        <begin position="134"/>
        <end position="155"/>
    </location>
</feature>
<dbReference type="Proteomes" id="UP001597260">
    <property type="component" value="Unassembled WGS sequence"/>
</dbReference>
<dbReference type="SMART" id="SM00387">
    <property type="entry name" value="HATPase_c"/>
    <property type="match status" value="1"/>
</dbReference>
<keyword evidence="9" id="KW-0472">Membrane</keyword>
<dbReference type="InterPro" id="IPR003594">
    <property type="entry name" value="HATPase_dom"/>
</dbReference>
<dbReference type="EMBL" id="JBHTMP010000019">
    <property type="protein sequence ID" value="MFD1322321.1"/>
    <property type="molecule type" value="Genomic_DNA"/>
</dbReference>
<dbReference type="InterPro" id="IPR050482">
    <property type="entry name" value="Sensor_HK_TwoCompSys"/>
</dbReference>
<evidence type="ECO:0000313" key="12">
    <source>
        <dbReference type="Proteomes" id="UP001597260"/>
    </source>
</evidence>
<dbReference type="Pfam" id="PF07730">
    <property type="entry name" value="HisKA_3"/>
    <property type="match status" value="1"/>
</dbReference>
<organism evidence="11 12">
    <name type="scientific">Micromonospora sonneratiae</name>
    <dbReference type="NCBI Taxonomy" id="1184706"/>
    <lineage>
        <taxon>Bacteria</taxon>
        <taxon>Bacillati</taxon>
        <taxon>Actinomycetota</taxon>
        <taxon>Actinomycetes</taxon>
        <taxon>Micromonosporales</taxon>
        <taxon>Micromonosporaceae</taxon>
        <taxon>Micromonospora</taxon>
    </lineage>
</organism>
<keyword evidence="7" id="KW-0067">ATP-binding</keyword>
<keyword evidence="12" id="KW-1185">Reference proteome</keyword>
<evidence type="ECO:0000256" key="3">
    <source>
        <dbReference type="ARBA" id="ARBA00022553"/>
    </source>
</evidence>
<evidence type="ECO:0000256" key="9">
    <source>
        <dbReference type="SAM" id="Phobius"/>
    </source>
</evidence>
<feature type="transmembrane region" description="Helical" evidence="9">
    <location>
        <begin position="161"/>
        <end position="185"/>
    </location>
</feature>
<evidence type="ECO:0000256" key="4">
    <source>
        <dbReference type="ARBA" id="ARBA00022679"/>
    </source>
</evidence>
<evidence type="ECO:0000256" key="6">
    <source>
        <dbReference type="ARBA" id="ARBA00022777"/>
    </source>
</evidence>
<feature type="transmembrane region" description="Helical" evidence="9">
    <location>
        <begin position="396"/>
        <end position="420"/>
    </location>
</feature>
<dbReference type="Gene3D" id="1.20.5.1930">
    <property type="match status" value="1"/>
</dbReference>
<comment type="caution">
    <text evidence="11">The sequence shown here is derived from an EMBL/GenBank/DDBJ whole genome shotgun (WGS) entry which is preliminary data.</text>
</comment>
<evidence type="ECO:0000313" key="11">
    <source>
        <dbReference type="EMBL" id="MFD1322321.1"/>
    </source>
</evidence>
<comment type="catalytic activity">
    <reaction evidence="1">
        <text>ATP + protein L-histidine = ADP + protein N-phospho-L-histidine.</text>
        <dbReference type="EC" id="2.7.13.3"/>
    </reaction>
</comment>